<proteinExistence type="predicted"/>
<accession>A0A9P6QPM3</accession>
<name>A0A9P6QPM3_9FUNG</name>
<evidence type="ECO:0000313" key="1">
    <source>
        <dbReference type="EMBL" id="KAG0283610.1"/>
    </source>
</evidence>
<keyword evidence="2" id="KW-1185">Reference proteome</keyword>
<comment type="caution">
    <text evidence="1">The sequence shown here is derived from an EMBL/GenBank/DDBJ whole genome shotgun (WGS) entry which is preliminary data.</text>
</comment>
<gene>
    <name evidence="1" type="ORF">BGZ97_008468</name>
</gene>
<dbReference type="AlphaFoldDB" id="A0A9P6QPM3"/>
<dbReference type="OrthoDB" id="2368372at2759"/>
<protein>
    <submittedName>
        <fullName evidence="1">Uncharacterized protein</fullName>
    </submittedName>
</protein>
<reference evidence="1" key="1">
    <citation type="journal article" date="2020" name="Fungal Divers.">
        <title>Resolving the Mortierellaceae phylogeny through synthesis of multi-gene phylogenetics and phylogenomics.</title>
        <authorList>
            <person name="Vandepol N."/>
            <person name="Liber J."/>
            <person name="Desiro A."/>
            <person name="Na H."/>
            <person name="Kennedy M."/>
            <person name="Barry K."/>
            <person name="Grigoriev I.V."/>
            <person name="Miller A.N."/>
            <person name="O'Donnell K."/>
            <person name="Stajich J.E."/>
            <person name="Bonito G."/>
        </authorList>
    </citation>
    <scope>NUCLEOTIDE SEQUENCE</scope>
    <source>
        <strain evidence="1">NVP60</strain>
    </source>
</reference>
<evidence type="ECO:0000313" key="2">
    <source>
        <dbReference type="Proteomes" id="UP000823405"/>
    </source>
</evidence>
<dbReference type="Proteomes" id="UP000823405">
    <property type="component" value="Unassembled WGS sequence"/>
</dbReference>
<organism evidence="1 2">
    <name type="scientific">Linnemannia gamsii</name>
    <dbReference type="NCBI Taxonomy" id="64522"/>
    <lineage>
        <taxon>Eukaryota</taxon>
        <taxon>Fungi</taxon>
        <taxon>Fungi incertae sedis</taxon>
        <taxon>Mucoromycota</taxon>
        <taxon>Mortierellomycotina</taxon>
        <taxon>Mortierellomycetes</taxon>
        <taxon>Mortierellales</taxon>
        <taxon>Mortierellaceae</taxon>
        <taxon>Linnemannia</taxon>
    </lineage>
</organism>
<sequence length="120" mass="12955">MSCILDCTSFLATANTACQNINHVDVFTTVPTIGNDPVRDTCLCKQSLISSMHDCAVCQFKNNIVATDRTWDYINACNRTYPERKLYLSAASTTGGPVSKSGVMIVALLAVTLFSGSFFG</sequence>
<dbReference type="EMBL" id="JAAAIN010003884">
    <property type="protein sequence ID" value="KAG0283610.1"/>
    <property type="molecule type" value="Genomic_DNA"/>
</dbReference>